<evidence type="ECO:0000256" key="4">
    <source>
        <dbReference type="SAM" id="MobiDB-lite"/>
    </source>
</evidence>
<dbReference type="RefSeq" id="WP_119375126.1">
    <property type="nucleotide sequence ID" value="NZ_QWFX01000005.1"/>
</dbReference>
<dbReference type="Gene3D" id="3.90.226.10">
    <property type="entry name" value="2-enoyl-CoA Hydratase, Chain A, domain 1"/>
    <property type="match status" value="1"/>
</dbReference>
<dbReference type="EC" id="3.1.2.4" evidence="2"/>
<dbReference type="InterPro" id="IPR029045">
    <property type="entry name" value="ClpP/crotonase-like_dom_sf"/>
</dbReference>
<dbReference type="Proteomes" id="UP000266385">
    <property type="component" value="Unassembled WGS sequence"/>
</dbReference>
<dbReference type="InterPro" id="IPR045004">
    <property type="entry name" value="ECH_dom"/>
</dbReference>
<evidence type="ECO:0000256" key="1">
    <source>
        <dbReference type="ARBA" id="ARBA00001709"/>
    </source>
</evidence>
<protein>
    <recommendedName>
        <fullName evidence="2">3-hydroxyisobutyryl-CoA hydrolase</fullName>
        <ecNumber evidence="2">3.1.2.4</ecNumber>
    </recommendedName>
</protein>
<evidence type="ECO:0000313" key="6">
    <source>
        <dbReference type="EMBL" id="RIJ33048.1"/>
    </source>
</evidence>
<proteinExistence type="predicted"/>
<feature type="domain" description="Enoyl-CoA hydratase/isomerase" evidence="5">
    <location>
        <begin position="36"/>
        <end position="353"/>
    </location>
</feature>
<dbReference type="Pfam" id="PF16113">
    <property type="entry name" value="ECH_2"/>
    <property type="match status" value="1"/>
</dbReference>
<dbReference type="EMBL" id="QWFX01000005">
    <property type="protein sequence ID" value="RIJ33048.1"/>
    <property type="molecule type" value="Genomic_DNA"/>
</dbReference>
<evidence type="ECO:0000256" key="2">
    <source>
        <dbReference type="ARBA" id="ARBA00011915"/>
    </source>
</evidence>
<dbReference type="PANTHER" id="PTHR43176">
    <property type="entry name" value="3-HYDROXYISOBUTYRYL-COA HYDROLASE-RELATED"/>
    <property type="match status" value="1"/>
</dbReference>
<accession>A0A399RPC0</accession>
<evidence type="ECO:0000259" key="5">
    <source>
        <dbReference type="Pfam" id="PF16113"/>
    </source>
</evidence>
<dbReference type="InterPro" id="IPR032259">
    <property type="entry name" value="HIBYL-CoA-H"/>
</dbReference>
<evidence type="ECO:0000256" key="3">
    <source>
        <dbReference type="ARBA" id="ARBA00022801"/>
    </source>
</evidence>
<comment type="catalytic activity">
    <reaction evidence="1">
        <text>3-hydroxy-2-methylpropanoyl-CoA + H2O = 3-hydroxy-2-methylpropanoate + CoA + H(+)</text>
        <dbReference type="Rhea" id="RHEA:20888"/>
        <dbReference type="ChEBI" id="CHEBI:11805"/>
        <dbReference type="ChEBI" id="CHEBI:15377"/>
        <dbReference type="ChEBI" id="CHEBI:15378"/>
        <dbReference type="ChEBI" id="CHEBI:57287"/>
        <dbReference type="ChEBI" id="CHEBI:57340"/>
        <dbReference type="EC" id="3.1.2.4"/>
    </reaction>
</comment>
<dbReference type="CDD" id="cd06558">
    <property type="entry name" value="crotonase-like"/>
    <property type="match status" value="1"/>
</dbReference>
<keyword evidence="7" id="KW-1185">Reference proteome</keyword>
<organism evidence="6 7">
    <name type="scientific">Henriciella mobilis</name>
    <dbReference type="NCBI Taxonomy" id="2305467"/>
    <lineage>
        <taxon>Bacteria</taxon>
        <taxon>Pseudomonadati</taxon>
        <taxon>Pseudomonadota</taxon>
        <taxon>Alphaproteobacteria</taxon>
        <taxon>Hyphomonadales</taxon>
        <taxon>Hyphomonadaceae</taxon>
        <taxon>Henriciella</taxon>
    </lineage>
</organism>
<dbReference type="GO" id="GO:0006574">
    <property type="term" value="P:L-valine catabolic process"/>
    <property type="evidence" value="ECO:0007669"/>
    <property type="project" value="TreeGrafter"/>
</dbReference>
<dbReference type="SUPFAM" id="SSF52096">
    <property type="entry name" value="ClpP/crotonase"/>
    <property type="match status" value="1"/>
</dbReference>
<sequence length="368" mass="40429">MSSSDLPSSKYRHAPSSERSSRPDGDVVRTIRGHAGVLSFTRPETANAIDEHVVVAMTEALREWREAREVDHVILDFAHPGGLTYSGTDLRFLAKCASWDFRQAVSFFAAQYRLIDMIRRYDKPVVAFLDGRLLGGAIGLAMAAGHRVVTPQTGFQFPETRVGLAPDSGSAWYLSRLRHRIGVWLVLTGTELTGSDLVWSGLATHIADAEQLETLKENVCNDGPGSLGPPHEVKSGFLESASEEIEHCFSHETVDGIIAALSAGSDWAKEQGKRIAKTCPLSAGVALRQLQTGAILSDHREALRLEYRVLSRLVCTRNFREGMRSVLLDPNTAPEWDPPSFSRVTSNRLAPLFSPPREGELQFADQPA</sequence>
<gene>
    <name evidence="6" type="ORF">D1223_04185</name>
</gene>
<comment type="caution">
    <text evidence="6">The sequence shown here is derived from an EMBL/GenBank/DDBJ whole genome shotgun (WGS) entry which is preliminary data.</text>
</comment>
<name>A0A399RPC0_9PROT</name>
<reference evidence="6 7" key="1">
    <citation type="submission" date="2018-08" db="EMBL/GenBank/DDBJ databases">
        <title>Henriciella mobilis sp. nov., isolated from seawater.</title>
        <authorList>
            <person name="Cheng H."/>
            <person name="Wu Y.-H."/>
            <person name="Xu X.-W."/>
            <person name="Guo L.-L."/>
        </authorList>
    </citation>
    <scope>NUCLEOTIDE SEQUENCE [LARGE SCALE GENOMIC DNA]</scope>
    <source>
        <strain evidence="6 7">JN25</strain>
    </source>
</reference>
<dbReference type="PANTHER" id="PTHR43176:SF3">
    <property type="entry name" value="3-HYDROXYISOBUTYRYL-COA HYDROLASE, MITOCHONDRIAL"/>
    <property type="match status" value="1"/>
</dbReference>
<keyword evidence="6" id="KW-0413">Isomerase</keyword>
<dbReference type="OrthoDB" id="9790967at2"/>
<evidence type="ECO:0000313" key="7">
    <source>
        <dbReference type="Proteomes" id="UP000266385"/>
    </source>
</evidence>
<dbReference type="GO" id="GO:0003860">
    <property type="term" value="F:3-hydroxyisobutyryl-CoA hydrolase activity"/>
    <property type="evidence" value="ECO:0007669"/>
    <property type="project" value="UniProtKB-EC"/>
</dbReference>
<feature type="compositionally biased region" description="Basic and acidic residues" evidence="4">
    <location>
        <begin position="15"/>
        <end position="27"/>
    </location>
</feature>
<dbReference type="AlphaFoldDB" id="A0A399RPC0"/>
<keyword evidence="3" id="KW-0378">Hydrolase</keyword>
<dbReference type="GO" id="GO:0016853">
    <property type="term" value="F:isomerase activity"/>
    <property type="evidence" value="ECO:0007669"/>
    <property type="project" value="UniProtKB-KW"/>
</dbReference>
<feature type="region of interest" description="Disordered" evidence="4">
    <location>
        <begin position="1"/>
        <end position="27"/>
    </location>
</feature>